<protein>
    <submittedName>
        <fullName evidence="1">Uncharacterized protein</fullName>
    </submittedName>
</protein>
<evidence type="ECO:0000313" key="1">
    <source>
        <dbReference type="EMBL" id="SVB45024.1"/>
    </source>
</evidence>
<proteinExistence type="predicted"/>
<name>A0A382E4G8_9ZZZZ</name>
<dbReference type="EMBL" id="UINC01042412">
    <property type="protein sequence ID" value="SVB45024.1"/>
    <property type="molecule type" value="Genomic_DNA"/>
</dbReference>
<sequence length="56" mass="6132">GKTLSLISLFGLYMRLFDSISIVNSKQGIVPSKLVHATLLHRDGIELYVGVSSHGY</sequence>
<gene>
    <name evidence="1" type="ORF">METZ01_LOCUS197878</name>
</gene>
<accession>A0A382E4G8</accession>
<organism evidence="1">
    <name type="scientific">marine metagenome</name>
    <dbReference type="NCBI Taxonomy" id="408172"/>
    <lineage>
        <taxon>unclassified sequences</taxon>
        <taxon>metagenomes</taxon>
        <taxon>ecological metagenomes</taxon>
    </lineage>
</organism>
<dbReference type="AlphaFoldDB" id="A0A382E4G8"/>
<reference evidence="1" key="1">
    <citation type="submission" date="2018-05" db="EMBL/GenBank/DDBJ databases">
        <authorList>
            <person name="Lanie J.A."/>
            <person name="Ng W.-L."/>
            <person name="Kazmierczak K.M."/>
            <person name="Andrzejewski T.M."/>
            <person name="Davidsen T.M."/>
            <person name="Wayne K.J."/>
            <person name="Tettelin H."/>
            <person name="Glass J.I."/>
            <person name="Rusch D."/>
            <person name="Podicherti R."/>
            <person name="Tsui H.-C.T."/>
            <person name="Winkler M.E."/>
        </authorList>
    </citation>
    <scope>NUCLEOTIDE SEQUENCE</scope>
</reference>
<feature type="non-terminal residue" evidence="1">
    <location>
        <position position="1"/>
    </location>
</feature>